<protein>
    <recommendedName>
        <fullName evidence="3">Probable endolytic peptidoglycan transglycosylase RlpA</fullName>
        <ecNumber evidence="3">4.2.2.-</ecNumber>
    </recommendedName>
</protein>
<dbReference type="InterPro" id="IPR012997">
    <property type="entry name" value="RplA"/>
</dbReference>
<evidence type="ECO:0000313" key="7">
    <source>
        <dbReference type="EMBL" id="AFK03742.1"/>
    </source>
</evidence>
<dbReference type="Proteomes" id="UP000002875">
    <property type="component" value="Chromosome"/>
</dbReference>
<dbReference type="HAMAP" id="MF_02071">
    <property type="entry name" value="RlpA"/>
    <property type="match status" value="1"/>
</dbReference>
<dbReference type="RefSeq" id="WP_015029438.1">
    <property type="nucleotide sequence ID" value="NC_018748.1"/>
</dbReference>
<dbReference type="InterPro" id="IPR009009">
    <property type="entry name" value="RlpA-like_DPBB"/>
</dbReference>
<sequence>MILKRISLFFLFLIAKPLFIYSQNAVLGSESSGIASYYGKKFYGRKTASGEILKKGELTCAHPSLPFGTMLEVTNLANNKWCIVRVNDRGPFRRSRILDVSHDAAELLDMFQSGTAKVKAMVVGDNGVVIITRPESIIENSMNLVGPEEENKIAVINPPNVLKKTVPKPRKKAVKKQTKKKTSPKKAAAKKPSSTTKKK</sequence>
<keyword evidence="8" id="KW-1185">Reference proteome</keyword>
<dbReference type="EMBL" id="CP002961">
    <property type="protein sequence ID" value="AFK03742.1"/>
    <property type="molecule type" value="Genomic_DNA"/>
</dbReference>
<reference evidence="7 8" key="1">
    <citation type="submission" date="2011-07" db="EMBL/GenBank/DDBJ databases">
        <title>The complete genome of chromosome of Emticicia oligotrophica DSM 17448.</title>
        <authorList>
            <consortium name="US DOE Joint Genome Institute (JGI-PGF)"/>
            <person name="Lucas S."/>
            <person name="Han J."/>
            <person name="Lapidus A."/>
            <person name="Bruce D."/>
            <person name="Goodwin L."/>
            <person name="Pitluck S."/>
            <person name="Peters L."/>
            <person name="Kyrpides N."/>
            <person name="Mavromatis K."/>
            <person name="Ivanova N."/>
            <person name="Ovchinnikova G."/>
            <person name="Teshima H."/>
            <person name="Detter J.C."/>
            <person name="Tapia R."/>
            <person name="Han C."/>
            <person name="Land M."/>
            <person name="Hauser L."/>
            <person name="Markowitz V."/>
            <person name="Cheng J.-F."/>
            <person name="Hugenholtz P."/>
            <person name="Woyke T."/>
            <person name="Wu D."/>
            <person name="Tindall B."/>
            <person name="Pomrenke H."/>
            <person name="Brambilla E."/>
            <person name="Klenk H.-P."/>
            <person name="Eisen J.A."/>
        </authorList>
    </citation>
    <scope>NUCLEOTIDE SEQUENCE [LARGE SCALE GENOMIC DNA]</scope>
    <source>
        <strain evidence="7 8">DSM 17448</strain>
    </source>
</reference>
<keyword evidence="2 3" id="KW-0961">Cell wall biogenesis/degradation</keyword>
<dbReference type="Pfam" id="PF03330">
    <property type="entry name" value="DPBB_1"/>
    <property type="match status" value="1"/>
</dbReference>
<dbReference type="InterPro" id="IPR034718">
    <property type="entry name" value="RlpA"/>
</dbReference>
<dbReference type="NCBIfam" id="TIGR00413">
    <property type="entry name" value="rlpA"/>
    <property type="match status" value="1"/>
</dbReference>
<dbReference type="CDD" id="cd22268">
    <property type="entry name" value="DPBB_RlpA-like"/>
    <property type="match status" value="1"/>
</dbReference>
<name>A0ABM5N2R3_EMTOG</name>
<keyword evidence="1 3" id="KW-0456">Lyase</keyword>
<evidence type="ECO:0000256" key="3">
    <source>
        <dbReference type="HAMAP-Rule" id="MF_02071"/>
    </source>
</evidence>
<accession>A0ABM5N2R3</accession>
<dbReference type="SUPFAM" id="SSF50685">
    <property type="entry name" value="Barwin-like endoglucanases"/>
    <property type="match status" value="1"/>
</dbReference>
<feature type="compositionally biased region" description="Basic residues" evidence="5">
    <location>
        <begin position="165"/>
        <end position="189"/>
    </location>
</feature>
<evidence type="ECO:0000256" key="4">
    <source>
        <dbReference type="RuleBase" id="RU003495"/>
    </source>
</evidence>
<gene>
    <name evidence="3" type="primary">rlpA</name>
    <name evidence="7" type="ordered locus">Emtol_2606</name>
</gene>
<keyword evidence="7" id="KW-0449">Lipoprotein</keyword>
<organism evidence="7 8">
    <name type="scientific">Emticicia oligotrophica (strain DSM 17448 / CIP 109782 / MTCC 6937 / GPTSA100-15)</name>
    <dbReference type="NCBI Taxonomy" id="929562"/>
    <lineage>
        <taxon>Bacteria</taxon>
        <taxon>Pseudomonadati</taxon>
        <taxon>Bacteroidota</taxon>
        <taxon>Cytophagia</taxon>
        <taxon>Cytophagales</taxon>
        <taxon>Leadbetterellaceae</taxon>
        <taxon>Emticicia</taxon>
    </lineage>
</organism>
<evidence type="ECO:0000256" key="5">
    <source>
        <dbReference type="SAM" id="MobiDB-lite"/>
    </source>
</evidence>
<feature type="domain" description="RlpA-like protein double-psi beta-barrel" evidence="6">
    <location>
        <begin position="31"/>
        <end position="119"/>
    </location>
</feature>
<evidence type="ECO:0000256" key="1">
    <source>
        <dbReference type="ARBA" id="ARBA00023239"/>
    </source>
</evidence>
<comment type="similarity">
    <text evidence="3 4">Belongs to the RlpA family.</text>
</comment>
<dbReference type="EC" id="4.2.2.-" evidence="3"/>
<dbReference type="PANTHER" id="PTHR34183:SF1">
    <property type="entry name" value="ENDOLYTIC PEPTIDOGLYCAN TRANSGLYCOSYLASE RLPA"/>
    <property type="match status" value="1"/>
</dbReference>
<dbReference type="InterPro" id="IPR036908">
    <property type="entry name" value="RlpA-like_sf"/>
</dbReference>
<evidence type="ECO:0000313" key="8">
    <source>
        <dbReference type="Proteomes" id="UP000002875"/>
    </source>
</evidence>
<feature type="region of interest" description="Disordered" evidence="5">
    <location>
        <begin position="158"/>
        <end position="199"/>
    </location>
</feature>
<comment type="function">
    <text evidence="3">Lytic transglycosylase with a strong preference for naked glycan strands that lack stem peptides.</text>
</comment>
<evidence type="ECO:0000259" key="6">
    <source>
        <dbReference type="Pfam" id="PF03330"/>
    </source>
</evidence>
<evidence type="ECO:0000256" key="2">
    <source>
        <dbReference type="ARBA" id="ARBA00023316"/>
    </source>
</evidence>
<dbReference type="Gene3D" id="2.40.40.10">
    <property type="entry name" value="RlpA-like domain"/>
    <property type="match status" value="1"/>
</dbReference>
<proteinExistence type="inferred from homology"/>
<feature type="compositionally biased region" description="Low complexity" evidence="5">
    <location>
        <begin position="190"/>
        <end position="199"/>
    </location>
</feature>
<dbReference type="PANTHER" id="PTHR34183">
    <property type="entry name" value="ENDOLYTIC PEPTIDOGLYCAN TRANSGLYCOSYLASE RLPA"/>
    <property type="match status" value="1"/>
</dbReference>